<evidence type="ECO:0000256" key="7">
    <source>
        <dbReference type="ARBA" id="ARBA00022927"/>
    </source>
</evidence>
<dbReference type="Proteomes" id="UP000253846">
    <property type="component" value="Unassembled WGS sequence"/>
</dbReference>
<dbReference type="InterPro" id="IPR051045">
    <property type="entry name" value="TonB-dependent_transducer"/>
</dbReference>
<dbReference type="InterPro" id="IPR037682">
    <property type="entry name" value="TonB_C"/>
</dbReference>
<organism evidence="12 13">
    <name type="scientific">Bartonella grahamii</name>
    <dbReference type="NCBI Taxonomy" id="33045"/>
    <lineage>
        <taxon>Bacteria</taxon>
        <taxon>Pseudomonadati</taxon>
        <taxon>Pseudomonadota</taxon>
        <taxon>Alphaproteobacteria</taxon>
        <taxon>Hyphomicrobiales</taxon>
        <taxon>Bartonellaceae</taxon>
        <taxon>Bartonella</taxon>
    </lineage>
</organism>
<keyword evidence="4" id="KW-1003">Cell membrane</keyword>
<evidence type="ECO:0000256" key="9">
    <source>
        <dbReference type="ARBA" id="ARBA00023136"/>
    </source>
</evidence>
<feature type="domain" description="TonB C-terminal" evidence="11">
    <location>
        <begin position="185"/>
        <end position="272"/>
    </location>
</feature>
<gene>
    <name evidence="12" type="ORF">NCTC12860_01595</name>
</gene>
<dbReference type="EMBL" id="UFTD01000002">
    <property type="protein sequence ID" value="SSZ40446.1"/>
    <property type="molecule type" value="Genomic_DNA"/>
</dbReference>
<comment type="subcellular location">
    <subcellularLocation>
        <location evidence="1">Cell inner membrane</location>
        <topology evidence="1">Single-pass membrane protein</topology>
        <orientation evidence="1">Periplasmic side</orientation>
    </subcellularLocation>
</comment>
<keyword evidence="8 10" id="KW-1133">Transmembrane helix</keyword>
<dbReference type="GO" id="GO:0005886">
    <property type="term" value="C:plasma membrane"/>
    <property type="evidence" value="ECO:0007669"/>
    <property type="project" value="UniProtKB-SubCell"/>
</dbReference>
<evidence type="ECO:0000256" key="6">
    <source>
        <dbReference type="ARBA" id="ARBA00022692"/>
    </source>
</evidence>
<proteinExistence type="inferred from homology"/>
<comment type="similarity">
    <text evidence="2">Belongs to the TonB family.</text>
</comment>
<dbReference type="GO" id="GO:0055085">
    <property type="term" value="P:transmembrane transport"/>
    <property type="evidence" value="ECO:0007669"/>
    <property type="project" value="InterPro"/>
</dbReference>
<keyword evidence="7" id="KW-0653">Protein transport</keyword>
<evidence type="ECO:0000313" key="13">
    <source>
        <dbReference type="Proteomes" id="UP000253846"/>
    </source>
</evidence>
<dbReference type="InterPro" id="IPR006260">
    <property type="entry name" value="TonB/TolA_C"/>
</dbReference>
<evidence type="ECO:0000256" key="1">
    <source>
        <dbReference type="ARBA" id="ARBA00004383"/>
    </source>
</evidence>
<evidence type="ECO:0000256" key="10">
    <source>
        <dbReference type="SAM" id="Phobius"/>
    </source>
</evidence>
<dbReference type="Gene3D" id="3.30.1150.10">
    <property type="match status" value="1"/>
</dbReference>
<dbReference type="AlphaFoldDB" id="A0A336NFD1"/>
<protein>
    <submittedName>
        <fullName evidence="12">TonB family C-terminal domain</fullName>
    </submittedName>
</protein>
<evidence type="ECO:0000256" key="2">
    <source>
        <dbReference type="ARBA" id="ARBA00006555"/>
    </source>
</evidence>
<keyword evidence="9 10" id="KW-0472">Membrane</keyword>
<name>A0A336NFD1_BARGR</name>
<evidence type="ECO:0000256" key="4">
    <source>
        <dbReference type="ARBA" id="ARBA00022475"/>
    </source>
</evidence>
<dbReference type="GO" id="GO:0015031">
    <property type="term" value="P:protein transport"/>
    <property type="evidence" value="ECO:0007669"/>
    <property type="project" value="UniProtKB-KW"/>
</dbReference>
<sequence>MRLDTNIKLKIVAEETMNFANTKQLLTLWIGAFVGAFFLHVLLGAQFYFQSTGVSNGLLSSEIMLTFVQETIYPDVDTDLSDIHTESDINTEQKVLQSDLLEKKSEELESVDEVQSEDPQHMVEQDDLKSLEEPLPQKVEHKAFIKKTIPMPKAVVKRSNAKAVRSSSTNKGVGTAGLEDMLLMEWLAKVQSQLERQKNYIVGQRTSRAKGTVKLEFMVREQGSIFSSRVAVSAGNPELDRLAMAALQRVGSFPPPPPSKVNKIIRVSLIFS</sequence>
<dbReference type="PROSITE" id="PS52015">
    <property type="entry name" value="TONB_CTD"/>
    <property type="match status" value="1"/>
</dbReference>
<evidence type="ECO:0000256" key="3">
    <source>
        <dbReference type="ARBA" id="ARBA00022448"/>
    </source>
</evidence>
<keyword evidence="6 10" id="KW-0812">Transmembrane</keyword>
<dbReference type="PANTHER" id="PTHR33446">
    <property type="entry name" value="PROTEIN TONB-RELATED"/>
    <property type="match status" value="1"/>
</dbReference>
<evidence type="ECO:0000313" key="12">
    <source>
        <dbReference type="EMBL" id="SSZ40446.1"/>
    </source>
</evidence>
<dbReference type="Pfam" id="PF13103">
    <property type="entry name" value="TonB_2"/>
    <property type="match status" value="1"/>
</dbReference>
<evidence type="ECO:0000256" key="5">
    <source>
        <dbReference type="ARBA" id="ARBA00022519"/>
    </source>
</evidence>
<feature type="transmembrane region" description="Helical" evidence="10">
    <location>
        <begin position="26"/>
        <end position="49"/>
    </location>
</feature>
<evidence type="ECO:0000259" key="11">
    <source>
        <dbReference type="PROSITE" id="PS52015"/>
    </source>
</evidence>
<evidence type="ECO:0000256" key="8">
    <source>
        <dbReference type="ARBA" id="ARBA00022989"/>
    </source>
</evidence>
<dbReference type="SUPFAM" id="SSF74653">
    <property type="entry name" value="TolA/TonB C-terminal domain"/>
    <property type="match status" value="1"/>
</dbReference>
<reference evidence="12 13" key="1">
    <citation type="submission" date="2018-06" db="EMBL/GenBank/DDBJ databases">
        <authorList>
            <consortium name="Pathogen Informatics"/>
            <person name="Doyle S."/>
        </authorList>
    </citation>
    <scope>NUCLEOTIDE SEQUENCE [LARGE SCALE GENOMIC DNA]</scope>
    <source>
        <strain evidence="12 13">NCTC12860</strain>
    </source>
</reference>
<keyword evidence="5" id="KW-0997">Cell inner membrane</keyword>
<accession>A0A336NFD1</accession>
<keyword evidence="3" id="KW-0813">Transport</keyword>
<dbReference type="NCBIfam" id="TIGR01352">
    <property type="entry name" value="tonB_Cterm"/>
    <property type="match status" value="1"/>
</dbReference>